<dbReference type="Pfam" id="PF13516">
    <property type="entry name" value="LRR_6"/>
    <property type="match status" value="1"/>
</dbReference>
<dbReference type="EMBL" id="CP093346">
    <property type="protein sequence ID" value="WOG96091.1"/>
    <property type="molecule type" value="Genomic_DNA"/>
</dbReference>
<dbReference type="SUPFAM" id="SSF52047">
    <property type="entry name" value="RNI-like"/>
    <property type="match status" value="3"/>
</dbReference>
<dbReference type="GO" id="GO:0019005">
    <property type="term" value="C:SCF ubiquitin ligase complex"/>
    <property type="evidence" value="ECO:0007669"/>
    <property type="project" value="TreeGrafter"/>
</dbReference>
<dbReference type="GO" id="GO:0031146">
    <property type="term" value="P:SCF-dependent proteasomal ubiquitin-dependent protein catabolic process"/>
    <property type="evidence" value="ECO:0007669"/>
    <property type="project" value="TreeGrafter"/>
</dbReference>
<reference evidence="2" key="1">
    <citation type="journal article" date="2016" name="Nat. Genet.">
        <title>A high-quality carrot genome assembly provides new insights into carotenoid accumulation and asterid genome evolution.</title>
        <authorList>
            <person name="Iorizzo M."/>
            <person name="Ellison S."/>
            <person name="Senalik D."/>
            <person name="Zeng P."/>
            <person name="Satapoomin P."/>
            <person name="Huang J."/>
            <person name="Bowman M."/>
            <person name="Iovene M."/>
            <person name="Sanseverino W."/>
            <person name="Cavagnaro P."/>
            <person name="Yildiz M."/>
            <person name="Macko-Podgorni A."/>
            <person name="Moranska E."/>
            <person name="Grzebelus E."/>
            <person name="Grzebelus D."/>
            <person name="Ashrafi H."/>
            <person name="Zheng Z."/>
            <person name="Cheng S."/>
            <person name="Spooner D."/>
            <person name="Van Deynze A."/>
            <person name="Simon P."/>
        </authorList>
    </citation>
    <scope>NUCLEOTIDE SEQUENCE</scope>
    <source>
        <tissue evidence="2">Leaf</tissue>
    </source>
</reference>
<evidence type="ECO:0000313" key="3">
    <source>
        <dbReference type="Proteomes" id="UP000077755"/>
    </source>
</evidence>
<dbReference type="FunFam" id="3.80.10.10:FF:000276">
    <property type="entry name" value="F-box/LRR-repeat protein 3"/>
    <property type="match status" value="1"/>
</dbReference>
<dbReference type="InterPro" id="IPR032675">
    <property type="entry name" value="LRR_dom_sf"/>
</dbReference>
<name>A0AAF1AXE5_DAUCS</name>
<proteinExistence type="predicted"/>
<dbReference type="InterPro" id="IPR057207">
    <property type="entry name" value="FBXL15_LRR"/>
</dbReference>
<protein>
    <recommendedName>
        <fullName evidence="1">F-box/LRR-repeat protein 15-like leucin rich repeat domain-containing protein</fullName>
    </recommendedName>
</protein>
<dbReference type="CDD" id="cd22159">
    <property type="entry name" value="F-box_AtTIR1-like"/>
    <property type="match status" value="1"/>
</dbReference>
<dbReference type="PANTHER" id="PTHR13318:SF105">
    <property type="entry name" value="F-BOX_LRR-REPEAT PROTEIN 3"/>
    <property type="match status" value="1"/>
</dbReference>
<dbReference type="SMART" id="SM00367">
    <property type="entry name" value="LRR_CC"/>
    <property type="match status" value="16"/>
</dbReference>
<accession>A0AAF1AXE5</accession>
<dbReference type="Proteomes" id="UP000077755">
    <property type="component" value="Chromosome 4"/>
</dbReference>
<dbReference type="InterPro" id="IPR036047">
    <property type="entry name" value="F-box-like_dom_sf"/>
</dbReference>
<feature type="domain" description="F-box/LRR-repeat protein 15-like leucin rich repeat" evidence="1">
    <location>
        <begin position="315"/>
        <end position="478"/>
    </location>
</feature>
<keyword evidence="3" id="KW-1185">Reference proteome</keyword>
<dbReference type="AlphaFoldDB" id="A0AAF1AXE5"/>
<organism evidence="2 3">
    <name type="scientific">Daucus carota subsp. sativus</name>
    <name type="common">Carrot</name>
    <dbReference type="NCBI Taxonomy" id="79200"/>
    <lineage>
        <taxon>Eukaryota</taxon>
        <taxon>Viridiplantae</taxon>
        <taxon>Streptophyta</taxon>
        <taxon>Embryophyta</taxon>
        <taxon>Tracheophyta</taxon>
        <taxon>Spermatophyta</taxon>
        <taxon>Magnoliopsida</taxon>
        <taxon>eudicotyledons</taxon>
        <taxon>Gunneridae</taxon>
        <taxon>Pentapetalae</taxon>
        <taxon>asterids</taxon>
        <taxon>campanulids</taxon>
        <taxon>Apiales</taxon>
        <taxon>Apiaceae</taxon>
        <taxon>Apioideae</taxon>
        <taxon>Scandiceae</taxon>
        <taxon>Daucinae</taxon>
        <taxon>Daucus</taxon>
        <taxon>Daucus sect. Daucus</taxon>
    </lineage>
</organism>
<feature type="domain" description="F-box/LRR-repeat protein 15-like leucin rich repeat" evidence="1">
    <location>
        <begin position="125"/>
        <end position="268"/>
    </location>
</feature>
<dbReference type="PANTHER" id="PTHR13318">
    <property type="entry name" value="PARTNER OF PAIRED, ISOFORM B-RELATED"/>
    <property type="match status" value="1"/>
</dbReference>
<dbReference type="InterPro" id="IPR001611">
    <property type="entry name" value="Leu-rich_rpt"/>
</dbReference>
<evidence type="ECO:0000259" key="1">
    <source>
        <dbReference type="Pfam" id="PF25372"/>
    </source>
</evidence>
<dbReference type="InterPro" id="IPR006553">
    <property type="entry name" value="Leu-rich_rpt_Cys-con_subtyp"/>
</dbReference>
<sequence length="670" mass="74119">MKKQKTTPSSNFNLFDHLSEELIFLILDHLKDSPFDSKSFSLVCKSFHKLESLHRKTLKPLHPKHLPKILNRYQYVSNLDLSLCPRVTDEALNFISSSCKKMLRSINLSRSRFFSHLGLSNLVKNCCGLVEIDLSNAEDLRDSGLAVLAEAKNLEILSLARCKMITDIGIGCVAVGCRRLRFISLRWCLGVGDLGVGLIAAKCKEMQSLDLSYLPITEKCLSQVMKLEHLEHLVLEGCIAIDDDSLAALKHGFKTLQALNISCCENVNHAGLSSLINEAKPLRELILAYGSPVTLALANTLQKCSLLQSIKLDGCQVTCSGLKAIGNWCASLREVSLSKCLGVTDEGLSSLVTKHKDLRKLDITCCRKITHKSIANITNSCTSLTSFRMESCTLVPRESYILIGQRCHFLEELDLTDNEVDDEGLVSISRCSNLASLKLGICLNITNEGLAYIGMGCSKLTELDLYRCAGISDKGIFAISDGCNNLQMINIAYCNDITDTSLISLSKCSKIHTFESRGCPLITSFGLAAIAVGCRQLTKLDIKKCYLIDDLGMVPFAHFSQNLRQINLSYSSVTDVGLLTLASFSCLQSLTILHLKGLTPSGLGTTLLACEELTKVKLHVSFRTLFPRPLIKYLESRGCSFQWRDKEFQVYISFTGINSIYSHFTSYFFG</sequence>
<dbReference type="Gene3D" id="3.80.10.10">
    <property type="entry name" value="Ribonuclease Inhibitor"/>
    <property type="match status" value="3"/>
</dbReference>
<gene>
    <name evidence="2" type="ORF">DCAR_0415421</name>
</gene>
<dbReference type="SUPFAM" id="SSF81383">
    <property type="entry name" value="F-box domain"/>
    <property type="match status" value="1"/>
</dbReference>
<dbReference type="Pfam" id="PF25372">
    <property type="entry name" value="DUF7885"/>
    <property type="match status" value="2"/>
</dbReference>
<evidence type="ECO:0000313" key="2">
    <source>
        <dbReference type="EMBL" id="WOG96091.1"/>
    </source>
</evidence>
<reference evidence="2" key="2">
    <citation type="submission" date="2022-03" db="EMBL/GenBank/DDBJ databases">
        <title>Draft title - Genomic analysis of global carrot germplasm unveils the trajectory of domestication and the origin of high carotenoid orange carrot.</title>
        <authorList>
            <person name="Iorizzo M."/>
            <person name="Ellison S."/>
            <person name="Senalik D."/>
            <person name="Macko-Podgorni A."/>
            <person name="Grzebelus D."/>
            <person name="Bostan H."/>
            <person name="Rolling W."/>
            <person name="Curaba J."/>
            <person name="Simon P."/>
        </authorList>
    </citation>
    <scope>NUCLEOTIDE SEQUENCE</scope>
    <source>
        <tissue evidence="2">Leaf</tissue>
    </source>
</reference>